<evidence type="ECO:0000313" key="1">
    <source>
        <dbReference type="EMBL" id="MBM9507420.1"/>
    </source>
</evidence>
<dbReference type="EMBL" id="JADKYB010000013">
    <property type="protein sequence ID" value="MBM9507420.1"/>
    <property type="molecule type" value="Genomic_DNA"/>
</dbReference>
<proteinExistence type="predicted"/>
<keyword evidence="2" id="KW-1185">Reference proteome</keyword>
<accession>A0ABS2TVP6</accession>
<dbReference type="RefSeq" id="WP_205359296.1">
    <property type="nucleotide sequence ID" value="NZ_JADKYB010000013.1"/>
</dbReference>
<name>A0ABS2TVP6_9ACTN</name>
<reference evidence="1 2" key="1">
    <citation type="submission" date="2021-01" db="EMBL/GenBank/DDBJ databases">
        <title>Streptomyces acididurans sp. nov., isolated from a peat swamp forest soil.</title>
        <authorList>
            <person name="Chantavorakit T."/>
            <person name="Duangmal K."/>
        </authorList>
    </citation>
    <scope>NUCLEOTIDE SEQUENCE [LARGE SCALE GENOMIC DNA]</scope>
    <source>
        <strain evidence="1 2">KK5PA1</strain>
    </source>
</reference>
<comment type="caution">
    <text evidence="1">The sequence shown here is derived from an EMBL/GenBank/DDBJ whole genome shotgun (WGS) entry which is preliminary data.</text>
</comment>
<organism evidence="1 2">
    <name type="scientific">Actinacidiphila acididurans</name>
    <dbReference type="NCBI Taxonomy" id="2784346"/>
    <lineage>
        <taxon>Bacteria</taxon>
        <taxon>Bacillati</taxon>
        <taxon>Actinomycetota</taxon>
        <taxon>Actinomycetes</taxon>
        <taxon>Kitasatosporales</taxon>
        <taxon>Streptomycetaceae</taxon>
        <taxon>Actinacidiphila</taxon>
    </lineage>
</organism>
<sequence>MAETQYDIAVNEALERLDRGHAGFFLGHGNTLRGFALHAPMGAEALATLGHGDLVPGWVDRYAASRGLGALPDLVAPIDPADPAAWRAALGETRRLADWAALFRREIEALGWRQTLATWWPRLTPGMLAGLTHGLIRTAHAVRSVAAADTPSRYQLDELANGLAFWAGLHQSPQSAASRGAKAVGAVRTLGRRTPGRLFAAADAALDTSVDAALAELTAIGAGRYTTIGRGNPVPAVHTVTAPAALRMVLPYLPAEYARPSYDAVRDVSATLLNIFTASDRREPATPAVDGDDPQVRRRTLERAVELGDEHAIKVSEAARREYADHPDPRLFAAAHHACDLLGAPPG</sequence>
<evidence type="ECO:0000313" key="2">
    <source>
        <dbReference type="Proteomes" id="UP000749040"/>
    </source>
</evidence>
<gene>
    <name evidence="1" type="ORF">ITX44_23345</name>
</gene>
<protein>
    <submittedName>
        <fullName evidence="1">DUF4243 domain-containing protein</fullName>
    </submittedName>
</protein>
<dbReference type="Proteomes" id="UP000749040">
    <property type="component" value="Unassembled WGS sequence"/>
</dbReference>